<dbReference type="InParanoid" id="A0A0Q0VRC7"/>
<dbReference type="Pfam" id="PF04967">
    <property type="entry name" value="HTH_10"/>
    <property type="match status" value="1"/>
</dbReference>
<name>A0A0Q0VRC7_9ARCH</name>
<comment type="caution">
    <text evidence="2">The sequence shown here is derived from an EMBL/GenBank/DDBJ whole genome shotgun (WGS) entry which is preliminary data.</text>
</comment>
<dbReference type="EMBL" id="LKBH01000296">
    <property type="protein sequence ID" value="KQB33734.1"/>
    <property type="molecule type" value="Genomic_DNA"/>
</dbReference>
<dbReference type="RefSeq" id="WP_055041158.1">
    <property type="nucleotide sequence ID" value="NZ_LKBH01000296.1"/>
</dbReference>
<organism evidence="2 3">
    <name type="scientific">Acidiplasma cupricumulans</name>
    <dbReference type="NCBI Taxonomy" id="312540"/>
    <lineage>
        <taxon>Archaea</taxon>
        <taxon>Methanobacteriati</taxon>
        <taxon>Thermoplasmatota</taxon>
        <taxon>Thermoplasmata</taxon>
        <taxon>Thermoplasmatales</taxon>
        <taxon>Ferroplasmaceae</taxon>
        <taxon>Acidiplasma</taxon>
    </lineage>
</organism>
<sequence length="217" mass="25656">MPSKCHLYSITAEHTDWSIQTSMLPVKLFHTIFQPDLRYNYYSTVLKIVGGEKYIKKLASNLRNNNSIYNLSLQYYNGKSEYIKFSGKLSETLYYTIFKNGILDYYCEVFDGLENWYFVAPEEKFEYILKEFNEKASVISQKYVDSNIDSIKSRTVLLYDITEKARSILVYAFNHGYFNIPKDVNEIEIARHFDISINMVNKYLRLAENKTFKKLFT</sequence>
<keyword evidence="3" id="KW-1185">Reference proteome</keyword>
<dbReference type="InterPro" id="IPR007050">
    <property type="entry name" value="HTH_bacterioopsin"/>
</dbReference>
<gene>
    <name evidence="2" type="ORF">AOG55_02145</name>
</gene>
<evidence type="ECO:0000259" key="1">
    <source>
        <dbReference type="Pfam" id="PF04967"/>
    </source>
</evidence>
<feature type="domain" description="HTH bat-type" evidence="1">
    <location>
        <begin position="161"/>
        <end position="212"/>
    </location>
</feature>
<accession>A0A0Q0VRC7</accession>
<dbReference type="PANTHER" id="PTHR34236">
    <property type="entry name" value="DIMETHYL SULFOXIDE REDUCTASE TRANSCRIPTIONAL ACTIVATOR"/>
    <property type="match status" value="1"/>
</dbReference>
<dbReference type="PANTHER" id="PTHR34236:SF1">
    <property type="entry name" value="DIMETHYL SULFOXIDE REDUCTASE TRANSCRIPTIONAL ACTIVATOR"/>
    <property type="match status" value="1"/>
</dbReference>
<reference evidence="2 3" key="1">
    <citation type="submission" date="2015-09" db="EMBL/GenBank/DDBJ databases">
        <title>Heavy metals and arsenic resistance mechanisms in polyextremophilic archaea of the family Ferroplasmaceae.</title>
        <authorList>
            <person name="Bulaev A.G."/>
            <person name="Kanygina A.V."/>
        </authorList>
    </citation>
    <scope>NUCLEOTIDE SEQUENCE [LARGE SCALE GENOMIC DNA]</scope>
    <source>
        <strain evidence="2 3">BH2</strain>
    </source>
</reference>
<evidence type="ECO:0000313" key="2">
    <source>
        <dbReference type="EMBL" id="KQB33734.1"/>
    </source>
</evidence>
<evidence type="ECO:0000313" key="3">
    <source>
        <dbReference type="Proteomes" id="UP000050301"/>
    </source>
</evidence>
<proteinExistence type="predicted"/>
<protein>
    <recommendedName>
        <fullName evidence="1">HTH bat-type domain-containing protein</fullName>
    </recommendedName>
</protein>
<dbReference type="Proteomes" id="UP000050301">
    <property type="component" value="Unassembled WGS sequence"/>
</dbReference>
<dbReference type="AlphaFoldDB" id="A0A0Q0VRC7"/>